<evidence type="ECO:0000313" key="2">
    <source>
        <dbReference type="Proteomes" id="UP001596189"/>
    </source>
</evidence>
<gene>
    <name evidence="1" type="ORF">ACFQDO_09045</name>
</gene>
<evidence type="ECO:0008006" key="3">
    <source>
        <dbReference type="Google" id="ProtNLM"/>
    </source>
</evidence>
<accession>A0ABW1JEY0</accession>
<sequence length="814" mass="87590">MTTWDAGVREARMRLARALIGPGATDRAIREAEKQALRTLDSIEADGRAGRDVEGPAKWEVLEELAGIARLRGQAQPEMERLVEAVIAAPPDPAARLADQIVQLLESSGDGSLVEGLPNEVASRLWEAAHDDERPDAVVQLAARLALARGHVTAASEVSRQRDSVASAGAELHAVSVVAAVLDLLAEGDTGAAEARLAEVGHLDREPSVVLADALLRYARGDLEGARRLAEDWSGAGDVGTVAVIALLRQAVDEADAAGIFKAARSAATRTVRHDPSSGEPVLLRAQVLLEAGVELELGRELLATAVTRLGSPYALPWWRVQDRARDDHRYTYFRVEVAAALENPGEIPGLAASFEATSLTTYAQDARLRELWGGAADDPDEALSLLRAAASDYRNADDMPAAVRCLRAVRDRDPDARSGLELVDALWAASFATTPEVGDKLVAEGLALMGALEGQHGPDAIGRASLVWGLLLARADAMAAADHPVRTSQRWRPLPHLLLAALLDTEASYTWAHLAWACVDADLQWPAAWSGRRALDLRPGDNWLIETRVVSETNWCGVLDDDLRDWLQQVPSDVAAPGWVATVQAYDLLVRELAPDAADLVPQMDFDAWWAREIRVQSLALGQSLSAAVRDLRDLVQEAERRGQLVDAAWYCLLDDPERGRVLAEEVDAGGERSPSAELRLAAIQIMTSAGTAGADRYAATLRRSRRPSRLVQESTIALPLLTLAQQDDEPLSVLRSLTDLARSLADDVERAPALTVELESQEAWCDDSELAALVRRLLDVADSGSPDDGAPPDLPWLPGAATVAAAWQALKP</sequence>
<dbReference type="EMBL" id="JBHSRD010000003">
    <property type="protein sequence ID" value="MFC6007273.1"/>
    <property type="molecule type" value="Genomic_DNA"/>
</dbReference>
<evidence type="ECO:0000313" key="1">
    <source>
        <dbReference type="EMBL" id="MFC6007273.1"/>
    </source>
</evidence>
<reference evidence="2" key="1">
    <citation type="journal article" date="2019" name="Int. J. Syst. Evol. Microbiol.">
        <title>The Global Catalogue of Microorganisms (GCM) 10K type strain sequencing project: providing services to taxonomists for standard genome sequencing and annotation.</title>
        <authorList>
            <consortium name="The Broad Institute Genomics Platform"/>
            <consortium name="The Broad Institute Genome Sequencing Center for Infectious Disease"/>
            <person name="Wu L."/>
            <person name="Ma J."/>
        </authorList>
    </citation>
    <scope>NUCLEOTIDE SEQUENCE [LARGE SCALE GENOMIC DNA]</scope>
    <source>
        <strain evidence="2">KACC 14249</strain>
    </source>
</reference>
<dbReference type="Proteomes" id="UP001596189">
    <property type="component" value="Unassembled WGS sequence"/>
</dbReference>
<keyword evidence="2" id="KW-1185">Reference proteome</keyword>
<dbReference type="RefSeq" id="WP_345716078.1">
    <property type="nucleotide sequence ID" value="NZ_BAABFP010000004.1"/>
</dbReference>
<protein>
    <recommendedName>
        <fullName evidence="3">Tetratricopeptide repeat protein</fullName>
    </recommendedName>
</protein>
<proteinExistence type="predicted"/>
<organism evidence="1 2">
    <name type="scientific">Angustibacter luteus</name>
    <dbReference type="NCBI Taxonomy" id="658456"/>
    <lineage>
        <taxon>Bacteria</taxon>
        <taxon>Bacillati</taxon>
        <taxon>Actinomycetota</taxon>
        <taxon>Actinomycetes</taxon>
        <taxon>Kineosporiales</taxon>
        <taxon>Kineosporiaceae</taxon>
    </lineage>
</organism>
<comment type="caution">
    <text evidence="1">The sequence shown here is derived from an EMBL/GenBank/DDBJ whole genome shotgun (WGS) entry which is preliminary data.</text>
</comment>
<name>A0ABW1JEY0_9ACTN</name>